<evidence type="ECO:0000313" key="2">
    <source>
        <dbReference type="Proteomes" id="UP000076761"/>
    </source>
</evidence>
<dbReference type="AlphaFoldDB" id="A0A165NSI1"/>
<gene>
    <name evidence="1" type="ORF">NEOLEDRAFT_1076547</name>
</gene>
<dbReference type="InParanoid" id="A0A165NSI1"/>
<proteinExistence type="predicted"/>
<organism evidence="1 2">
    <name type="scientific">Neolentinus lepideus HHB14362 ss-1</name>
    <dbReference type="NCBI Taxonomy" id="1314782"/>
    <lineage>
        <taxon>Eukaryota</taxon>
        <taxon>Fungi</taxon>
        <taxon>Dikarya</taxon>
        <taxon>Basidiomycota</taxon>
        <taxon>Agaricomycotina</taxon>
        <taxon>Agaricomycetes</taxon>
        <taxon>Gloeophyllales</taxon>
        <taxon>Gloeophyllaceae</taxon>
        <taxon>Neolentinus</taxon>
    </lineage>
</organism>
<dbReference type="Proteomes" id="UP000076761">
    <property type="component" value="Unassembled WGS sequence"/>
</dbReference>
<dbReference type="EMBL" id="KV425627">
    <property type="protein sequence ID" value="KZT20044.1"/>
    <property type="molecule type" value="Genomic_DNA"/>
</dbReference>
<keyword evidence="2" id="KW-1185">Reference proteome</keyword>
<name>A0A165NSI1_9AGAM</name>
<sequence length="80" mass="9005">MPSQQLLNTLSLGLLTDSSVLSETGWILGLNQELLFWVPPIHRRGLFRPSNVAVISQLPTKLNFATFVHGKHWAECHNPM</sequence>
<protein>
    <submittedName>
        <fullName evidence="1">Uncharacterized protein</fullName>
    </submittedName>
</protein>
<accession>A0A165NSI1</accession>
<evidence type="ECO:0000313" key="1">
    <source>
        <dbReference type="EMBL" id="KZT20044.1"/>
    </source>
</evidence>
<dbReference type="OrthoDB" id="2615105at2759"/>
<reference evidence="1 2" key="1">
    <citation type="journal article" date="2016" name="Mol. Biol. Evol.">
        <title>Comparative Genomics of Early-Diverging Mushroom-Forming Fungi Provides Insights into the Origins of Lignocellulose Decay Capabilities.</title>
        <authorList>
            <person name="Nagy L.G."/>
            <person name="Riley R."/>
            <person name="Tritt A."/>
            <person name="Adam C."/>
            <person name="Daum C."/>
            <person name="Floudas D."/>
            <person name="Sun H."/>
            <person name="Yadav J.S."/>
            <person name="Pangilinan J."/>
            <person name="Larsson K.H."/>
            <person name="Matsuura K."/>
            <person name="Barry K."/>
            <person name="Labutti K."/>
            <person name="Kuo R."/>
            <person name="Ohm R.A."/>
            <person name="Bhattacharya S.S."/>
            <person name="Shirouzu T."/>
            <person name="Yoshinaga Y."/>
            <person name="Martin F.M."/>
            <person name="Grigoriev I.V."/>
            <person name="Hibbett D.S."/>
        </authorList>
    </citation>
    <scope>NUCLEOTIDE SEQUENCE [LARGE SCALE GENOMIC DNA]</scope>
    <source>
        <strain evidence="1 2">HHB14362 ss-1</strain>
    </source>
</reference>